<accession>A0AAJ1TRN3</accession>
<dbReference type="RefSeq" id="WP_007565076.1">
    <property type="nucleotide sequence ID" value="NZ_CP033231.1"/>
</dbReference>
<keyword evidence="1" id="KW-1133">Transmembrane helix</keyword>
<evidence type="ECO:0000313" key="2">
    <source>
        <dbReference type="EMBL" id="MDQ0541922.1"/>
    </source>
</evidence>
<reference evidence="3" key="2">
    <citation type="submission" date="2024-06" db="EMBL/GenBank/DDBJ databases">
        <authorList>
            <person name="Campbell A.G."/>
        </authorList>
    </citation>
    <scope>NUCLEOTIDE SEQUENCE</scope>
    <source>
        <strain evidence="3">EM17</strain>
    </source>
</reference>
<feature type="transmembrane region" description="Helical" evidence="1">
    <location>
        <begin position="38"/>
        <end position="58"/>
    </location>
</feature>
<proteinExistence type="predicted"/>
<sequence>MKAKSPAVSSETLLVSVLVLLSAAMLFEWMVISPDNPGYALLRVIGAAVAAFVAIMPFRRA</sequence>
<keyword evidence="1" id="KW-0812">Transmembrane</keyword>
<organism evidence="2 4">
    <name type="scientific">Methylobacterium brachiatum</name>
    <dbReference type="NCBI Taxonomy" id="269660"/>
    <lineage>
        <taxon>Bacteria</taxon>
        <taxon>Pseudomonadati</taxon>
        <taxon>Pseudomonadota</taxon>
        <taxon>Alphaproteobacteria</taxon>
        <taxon>Hyphomicrobiales</taxon>
        <taxon>Methylobacteriaceae</taxon>
        <taxon>Methylobacterium</taxon>
    </lineage>
</organism>
<dbReference type="AlphaFoldDB" id="A0AAJ1TRN3"/>
<dbReference type="Proteomes" id="UP001223420">
    <property type="component" value="Unassembled WGS sequence"/>
</dbReference>
<gene>
    <name evidence="3" type="ORF">ABS770_26845</name>
    <name evidence="2" type="ORF">QO001_000830</name>
</gene>
<dbReference type="Proteomes" id="UP001432995">
    <property type="component" value="Unassembled WGS sequence"/>
</dbReference>
<evidence type="ECO:0000313" key="4">
    <source>
        <dbReference type="Proteomes" id="UP001223420"/>
    </source>
</evidence>
<comment type="caution">
    <text evidence="2">The sequence shown here is derived from an EMBL/GenBank/DDBJ whole genome shotgun (WGS) entry which is preliminary data.</text>
</comment>
<dbReference type="EMBL" id="JBELQD010000063">
    <property type="protein sequence ID" value="MER2291879.1"/>
    <property type="molecule type" value="Genomic_DNA"/>
</dbReference>
<keyword evidence="5" id="KW-1185">Reference proteome</keyword>
<keyword evidence="1" id="KW-0472">Membrane</keyword>
<evidence type="ECO:0000256" key="1">
    <source>
        <dbReference type="SAM" id="Phobius"/>
    </source>
</evidence>
<reference evidence="2" key="1">
    <citation type="submission" date="2023-07" db="EMBL/GenBank/DDBJ databases">
        <title>Genomic Encyclopedia of Type Strains, Phase IV (KMG-IV): sequencing the most valuable type-strain genomes for metagenomic binning, comparative biology and taxonomic classification.</title>
        <authorList>
            <person name="Goeker M."/>
        </authorList>
    </citation>
    <scope>NUCLEOTIDE SEQUENCE</scope>
    <source>
        <strain evidence="2">DSM 19569</strain>
    </source>
</reference>
<evidence type="ECO:0000313" key="5">
    <source>
        <dbReference type="Proteomes" id="UP001432995"/>
    </source>
</evidence>
<dbReference type="GeneID" id="90832998"/>
<protein>
    <submittedName>
        <fullName evidence="2">Uncharacterized protein</fullName>
    </submittedName>
</protein>
<dbReference type="EMBL" id="JAUSWL010000001">
    <property type="protein sequence ID" value="MDQ0541922.1"/>
    <property type="molecule type" value="Genomic_DNA"/>
</dbReference>
<feature type="transmembrane region" description="Helical" evidence="1">
    <location>
        <begin position="12"/>
        <end position="32"/>
    </location>
</feature>
<evidence type="ECO:0000313" key="3">
    <source>
        <dbReference type="EMBL" id="MER2291879.1"/>
    </source>
</evidence>
<name>A0AAJ1TRN3_9HYPH</name>